<dbReference type="InterPro" id="IPR036075">
    <property type="entry name" value="ARMT-1-like_metal-bd_sf"/>
</dbReference>
<dbReference type="SUPFAM" id="SSF111321">
    <property type="entry name" value="AF1104-like"/>
    <property type="match status" value="1"/>
</dbReference>
<dbReference type="Gene3D" id="3.40.50.10880">
    <property type="entry name" value="Uncharacterised protein PF01937, DUF89, domain 3"/>
    <property type="match status" value="1"/>
</dbReference>
<keyword evidence="4" id="KW-0479">Metal-binding</keyword>
<proteinExistence type="predicted"/>
<evidence type="ECO:0000259" key="7">
    <source>
        <dbReference type="Pfam" id="PF01937"/>
    </source>
</evidence>
<keyword evidence="9" id="KW-1185">Reference proteome</keyword>
<evidence type="ECO:0000256" key="3">
    <source>
        <dbReference type="ARBA" id="ARBA00022596"/>
    </source>
</evidence>
<dbReference type="STRING" id="564608.C1MM85"/>
<dbReference type="OrthoDB" id="498611at2759"/>
<dbReference type="GeneID" id="9682795"/>
<comment type="cofactor">
    <cofactor evidence="2">
        <name>Ni(2+)</name>
        <dbReference type="ChEBI" id="CHEBI:49786"/>
    </cofactor>
</comment>
<evidence type="ECO:0000313" key="8">
    <source>
        <dbReference type="EMBL" id="EEH58535.1"/>
    </source>
</evidence>
<dbReference type="PANTHER" id="PTHR12280">
    <property type="entry name" value="PANTOTHENATE KINASE"/>
    <property type="match status" value="1"/>
</dbReference>
<accession>C1MM85</accession>
<feature type="domain" description="Damage-control phosphatase ARMT1-like metal-binding" evidence="7">
    <location>
        <begin position="77"/>
        <end position="380"/>
    </location>
</feature>
<dbReference type="GO" id="GO:0046872">
    <property type="term" value="F:metal ion binding"/>
    <property type="evidence" value="ECO:0007669"/>
    <property type="project" value="UniProtKB-KW"/>
</dbReference>
<dbReference type="Gene3D" id="1.10.285.20">
    <property type="entry name" value="Uncharacterised protein PF01937, DUF89, domain 2"/>
    <property type="match status" value="1"/>
</dbReference>
<dbReference type="eggNOG" id="KOG4584">
    <property type="taxonomic scope" value="Eukaryota"/>
</dbReference>
<name>C1MM85_MICPC</name>
<evidence type="ECO:0000313" key="9">
    <source>
        <dbReference type="Proteomes" id="UP000001876"/>
    </source>
</evidence>
<evidence type="ECO:0000256" key="6">
    <source>
        <dbReference type="ARBA" id="ARBA00023211"/>
    </source>
</evidence>
<organism evidence="9">
    <name type="scientific">Micromonas pusilla (strain CCMP1545)</name>
    <name type="common">Picoplanktonic green alga</name>
    <dbReference type="NCBI Taxonomy" id="564608"/>
    <lineage>
        <taxon>Eukaryota</taxon>
        <taxon>Viridiplantae</taxon>
        <taxon>Chlorophyta</taxon>
        <taxon>Mamiellophyceae</taxon>
        <taxon>Mamiellales</taxon>
        <taxon>Mamiellaceae</taxon>
        <taxon>Micromonas</taxon>
    </lineage>
</organism>
<dbReference type="InterPro" id="IPR002791">
    <property type="entry name" value="ARMT1-like_metal-bd"/>
</dbReference>
<keyword evidence="6" id="KW-0464">Manganese</keyword>
<dbReference type="OMA" id="WFPCFRE"/>
<keyword evidence="5" id="KW-0378">Hydrolase</keyword>
<dbReference type="GO" id="GO:0016787">
    <property type="term" value="F:hydrolase activity"/>
    <property type="evidence" value="ECO:0007669"/>
    <property type="project" value="UniProtKB-KW"/>
</dbReference>
<dbReference type="GO" id="GO:0005524">
    <property type="term" value="F:ATP binding"/>
    <property type="evidence" value="ECO:0007669"/>
    <property type="project" value="InterPro"/>
</dbReference>
<dbReference type="InterPro" id="IPR004567">
    <property type="entry name" value="Type_II_PanK"/>
</dbReference>
<gene>
    <name evidence="8" type="ORF">MICPUCDRAFT_56435</name>
</gene>
<evidence type="ECO:0000256" key="4">
    <source>
        <dbReference type="ARBA" id="ARBA00022723"/>
    </source>
</evidence>
<evidence type="ECO:0000256" key="1">
    <source>
        <dbReference type="ARBA" id="ARBA00001936"/>
    </source>
</evidence>
<dbReference type="PANTHER" id="PTHR12280:SF35">
    <property type="entry name" value="4'-PHOSPHOPANTETHEINE PHOSPHATASE"/>
    <property type="match status" value="1"/>
</dbReference>
<dbReference type="KEGG" id="mpp:MICPUCDRAFT_56435"/>
<sequence length="384" mass="40778">MATPTPAAAAVPLPQLVTDGYRATTFEYDPGPDAEARGIPGKREWIEVFRASVPEFRKRAASDPRVADAASLADAFAAAFDETLNAILRGDHAGLFDGEPTVLKLCALRDAALRERGFEDCFADVKAEENDAALVVLPSVLAEIDGILDARDRLLALVRGAFAGNVFDLGAAASAKMHADGDAGFHATRAALKPRPWCVDDFDALAAKWVGGDEDEDKDGDEKTAARRPFPYKKCVMFVDNAGADVVLGMLPLARELTRRGCDVTLAANETPSINDITARELVPLIRRVAEFDPATRAAVEEGRLRAVSSGSDLPVIDLTKISPAAATAAAGADLIVLEGMGRAIETNLNARFTVDVLKLGMVKHPEVATCLGGTLYDCVCKFG</sequence>
<keyword evidence="3" id="KW-0533">Nickel</keyword>
<reference evidence="8 9" key="1">
    <citation type="journal article" date="2009" name="Science">
        <title>Green evolution and dynamic adaptations revealed by genomes of the marine picoeukaryotes Micromonas.</title>
        <authorList>
            <person name="Worden A.Z."/>
            <person name="Lee J.H."/>
            <person name="Mock T."/>
            <person name="Rouze P."/>
            <person name="Simmons M.P."/>
            <person name="Aerts A.L."/>
            <person name="Allen A.E."/>
            <person name="Cuvelier M.L."/>
            <person name="Derelle E."/>
            <person name="Everett M.V."/>
            <person name="Foulon E."/>
            <person name="Grimwood J."/>
            <person name="Gundlach H."/>
            <person name="Henrissat B."/>
            <person name="Napoli C."/>
            <person name="McDonald S.M."/>
            <person name="Parker M.S."/>
            <person name="Rombauts S."/>
            <person name="Salamov A."/>
            <person name="Von Dassow P."/>
            <person name="Badger J.H."/>
            <person name="Coutinho P.M."/>
            <person name="Demir E."/>
            <person name="Dubchak I."/>
            <person name="Gentemann C."/>
            <person name="Eikrem W."/>
            <person name="Gready J.E."/>
            <person name="John U."/>
            <person name="Lanier W."/>
            <person name="Lindquist E.A."/>
            <person name="Lucas S."/>
            <person name="Mayer K.F."/>
            <person name="Moreau H."/>
            <person name="Not F."/>
            <person name="Otillar R."/>
            <person name="Panaud O."/>
            <person name="Pangilinan J."/>
            <person name="Paulsen I."/>
            <person name="Piegu B."/>
            <person name="Poliakov A."/>
            <person name="Robbens S."/>
            <person name="Schmutz J."/>
            <person name="Toulza E."/>
            <person name="Wyss T."/>
            <person name="Zelensky A."/>
            <person name="Zhou K."/>
            <person name="Armbrust E.V."/>
            <person name="Bhattacharya D."/>
            <person name="Goodenough U.W."/>
            <person name="Van de Peer Y."/>
            <person name="Grigoriev I.V."/>
        </authorList>
    </citation>
    <scope>NUCLEOTIDE SEQUENCE [LARGE SCALE GENOMIC DNA]</scope>
    <source>
        <strain evidence="8 9">CCMP1545</strain>
    </source>
</reference>
<dbReference type="AlphaFoldDB" id="C1MM85"/>
<protein>
    <submittedName>
        <fullName evidence="8">Predicted protein</fullName>
    </submittedName>
</protein>
<dbReference type="RefSeq" id="XP_003056890.1">
    <property type="nucleotide sequence ID" value="XM_003056844.1"/>
</dbReference>
<evidence type="ECO:0000256" key="5">
    <source>
        <dbReference type="ARBA" id="ARBA00022801"/>
    </source>
</evidence>
<dbReference type="Proteomes" id="UP000001876">
    <property type="component" value="Unassembled WGS sequence"/>
</dbReference>
<dbReference type="GO" id="GO:0015937">
    <property type="term" value="P:coenzyme A biosynthetic process"/>
    <property type="evidence" value="ECO:0007669"/>
    <property type="project" value="InterPro"/>
</dbReference>
<dbReference type="Pfam" id="PF01937">
    <property type="entry name" value="ARMT1-like_dom"/>
    <property type="match status" value="1"/>
</dbReference>
<dbReference type="EMBL" id="GG663737">
    <property type="protein sequence ID" value="EEH58535.1"/>
    <property type="molecule type" value="Genomic_DNA"/>
</dbReference>
<dbReference type="Gene3D" id="1.20.1700.10">
    <property type="entry name" value="AF1104-like"/>
    <property type="match status" value="1"/>
</dbReference>
<comment type="cofactor">
    <cofactor evidence="1">
        <name>Mn(2+)</name>
        <dbReference type="ChEBI" id="CHEBI:29035"/>
    </cofactor>
</comment>
<dbReference type="GO" id="GO:0004594">
    <property type="term" value="F:pantothenate kinase activity"/>
    <property type="evidence" value="ECO:0007669"/>
    <property type="project" value="TreeGrafter"/>
</dbReference>
<dbReference type="GO" id="GO:0005634">
    <property type="term" value="C:nucleus"/>
    <property type="evidence" value="ECO:0007669"/>
    <property type="project" value="TreeGrafter"/>
</dbReference>
<evidence type="ECO:0000256" key="2">
    <source>
        <dbReference type="ARBA" id="ARBA00001967"/>
    </source>
</evidence>
<dbReference type="InterPro" id="IPR035073">
    <property type="entry name" value="At2g17340_3_helix_bundle"/>
</dbReference>
<dbReference type="GO" id="GO:0005829">
    <property type="term" value="C:cytosol"/>
    <property type="evidence" value="ECO:0007669"/>
    <property type="project" value="TreeGrafter"/>
</dbReference>